<name>A0AAD5JK18_ACENE</name>
<dbReference type="SUPFAM" id="SSF48403">
    <property type="entry name" value="Ankyrin repeat"/>
    <property type="match status" value="2"/>
</dbReference>
<evidence type="ECO:0000256" key="1">
    <source>
        <dbReference type="SAM" id="MobiDB-lite"/>
    </source>
</evidence>
<sequence length="780" mass="87519">MLKFRSISKKSLIAWELFLLHILLHKRKSLFAVLDHLMLWALEKNETVQLFETKMMEDLVMVEPVSGTAQSALRLSDSSINLPWDTPFSCKHIKADCYVCLDRLPSNLVTIVDMKKTSALFLGVRTQMAASTTLVSSSSAVPQIDAHHTIQIADHIFIQFRSTQAPQNQLKNHAPPEPNLPISDLLPIQKDTIVVNLDTAADPRDTVLTAESIDAQSTQAHQNQIYGPTRLNLPDRSPLPSESENWNQYRLNCVKLHRAALKGNLEEAELLLGDNPRWMLRTGIAKRCQTVLHIATGTRKDSFVEEIIKMMEPDDLKLQDENGNTAFCLAAAHGSIEIAKLMLDKNPDLLTLRGADNMVPLYFAALFGKMEMANFLFDGIESDLTPQDKADIFFKCIETDLYDTALRLLKHRPELAVTRNENNDTALHVLARKPSSMFACRETGLFKTLTNLIQEMKFTYNQELMSSPALELVKCLEGAIEEQTVDIEELIITPSNLLFDAAKFGNFEFLAELIRSYPDLVHLLDKQGRSIFHIAILHRHTNIFNLIYEIGFDKELLATYEDDERNSMLHLAAKYPDPPPISGLPGAALEMQQELLIFEEVEMMMQPSLREMKNSKGQTPRELFTIEHKKLLHSGEEWMKNTSKSCMVVATLIATVVFSAAFTVPGGNNEKTGIPLRLMETTFHIFAISDAIALSSSSISILMFLSILTSGYTEMDFQRSLPLKLMFEGLDFVVDLGDIPTTEMNGHGEQDEPGVHGDKNEQGARNERGVRGSPPGSPTR</sequence>
<dbReference type="InterPro" id="IPR036770">
    <property type="entry name" value="Ankyrin_rpt-contain_sf"/>
</dbReference>
<comment type="caution">
    <text evidence="3">The sequence shown here is derived from an EMBL/GenBank/DDBJ whole genome shotgun (WGS) entry which is preliminary data.</text>
</comment>
<dbReference type="Pfam" id="PF13962">
    <property type="entry name" value="PGG"/>
    <property type="match status" value="1"/>
</dbReference>
<dbReference type="InterPro" id="IPR002110">
    <property type="entry name" value="Ankyrin_rpt"/>
</dbReference>
<dbReference type="Gene3D" id="1.25.40.20">
    <property type="entry name" value="Ankyrin repeat-containing domain"/>
    <property type="match status" value="2"/>
</dbReference>
<dbReference type="AlphaFoldDB" id="A0AAD5JK18"/>
<feature type="domain" description="PGG" evidence="2">
    <location>
        <begin position="636"/>
        <end position="719"/>
    </location>
</feature>
<evidence type="ECO:0000313" key="4">
    <source>
        <dbReference type="Proteomes" id="UP001064489"/>
    </source>
</evidence>
<evidence type="ECO:0000259" key="2">
    <source>
        <dbReference type="Pfam" id="PF13962"/>
    </source>
</evidence>
<evidence type="ECO:0000313" key="3">
    <source>
        <dbReference type="EMBL" id="KAI9195066.1"/>
    </source>
</evidence>
<keyword evidence="4" id="KW-1185">Reference proteome</keyword>
<organism evidence="3 4">
    <name type="scientific">Acer negundo</name>
    <name type="common">Box elder</name>
    <dbReference type="NCBI Taxonomy" id="4023"/>
    <lineage>
        <taxon>Eukaryota</taxon>
        <taxon>Viridiplantae</taxon>
        <taxon>Streptophyta</taxon>
        <taxon>Embryophyta</taxon>
        <taxon>Tracheophyta</taxon>
        <taxon>Spermatophyta</taxon>
        <taxon>Magnoliopsida</taxon>
        <taxon>eudicotyledons</taxon>
        <taxon>Gunneridae</taxon>
        <taxon>Pentapetalae</taxon>
        <taxon>rosids</taxon>
        <taxon>malvids</taxon>
        <taxon>Sapindales</taxon>
        <taxon>Sapindaceae</taxon>
        <taxon>Hippocastanoideae</taxon>
        <taxon>Acereae</taxon>
        <taxon>Acer</taxon>
    </lineage>
</organism>
<proteinExistence type="predicted"/>
<gene>
    <name evidence="3" type="ORF">LWI28_011337</name>
</gene>
<reference evidence="3" key="1">
    <citation type="journal article" date="2022" name="Plant J.">
        <title>Strategies of tolerance reflected in two North American maple genomes.</title>
        <authorList>
            <person name="McEvoy S.L."/>
            <person name="Sezen U.U."/>
            <person name="Trouern-Trend A."/>
            <person name="McMahon S.M."/>
            <person name="Schaberg P.G."/>
            <person name="Yang J."/>
            <person name="Wegrzyn J.L."/>
            <person name="Swenson N.G."/>
        </authorList>
    </citation>
    <scope>NUCLEOTIDE SEQUENCE</scope>
    <source>
        <strain evidence="3">91603</strain>
    </source>
</reference>
<dbReference type="InterPro" id="IPR026961">
    <property type="entry name" value="PGG_dom"/>
</dbReference>
<reference evidence="3" key="2">
    <citation type="submission" date="2023-02" db="EMBL/GenBank/DDBJ databases">
        <authorList>
            <person name="Swenson N.G."/>
            <person name="Wegrzyn J.L."/>
            <person name="Mcevoy S.L."/>
        </authorList>
    </citation>
    <scope>NUCLEOTIDE SEQUENCE</scope>
    <source>
        <strain evidence="3">91603</strain>
        <tissue evidence="3">Leaf</tissue>
    </source>
</reference>
<dbReference type="SMART" id="SM00248">
    <property type="entry name" value="ANK"/>
    <property type="match status" value="5"/>
</dbReference>
<feature type="compositionally biased region" description="Basic and acidic residues" evidence="1">
    <location>
        <begin position="746"/>
        <end position="770"/>
    </location>
</feature>
<dbReference type="Proteomes" id="UP001064489">
    <property type="component" value="Chromosome 1"/>
</dbReference>
<protein>
    <recommendedName>
        <fullName evidence="2">PGG domain-containing protein</fullName>
    </recommendedName>
</protein>
<feature type="region of interest" description="Disordered" evidence="1">
    <location>
        <begin position="741"/>
        <end position="780"/>
    </location>
</feature>
<dbReference type="EMBL" id="JAJSOW010000003">
    <property type="protein sequence ID" value="KAI9195066.1"/>
    <property type="molecule type" value="Genomic_DNA"/>
</dbReference>
<dbReference type="GO" id="GO:0016020">
    <property type="term" value="C:membrane"/>
    <property type="evidence" value="ECO:0007669"/>
    <property type="project" value="TreeGrafter"/>
</dbReference>
<dbReference type="PANTHER" id="PTHR24177">
    <property type="entry name" value="CASKIN"/>
    <property type="match status" value="1"/>
</dbReference>
<dbReference type="Pfam" id="PF12796">
    <property type="entry name" value="Ank_2"/>
    <property type="match status" value="1"/>
</dbReference>
<dbReference type="PANTHER" id="PTHR24177:SF356">
    <property type="entry name" value="ANKYRIN REPEAT PLANT-LIKE PROTEIN"/>
    <property type="match status" value="1"/>
</dbReference>
<accession>A0AAD5JK18</accession>